<keyword evidence="2" id="KW-1185">Reference proteome</keyword>
<comment type="caution">
    <text evidence="1">The sequence shown here is derived from an EMBL/GenBank/DDBJ whole genome shotgun (WGS) entry which is preliminary data.</text>
</comment>
<evidence type="ECO:0000313" key="1">
    <source>
        <dbReference type="EMBL" id="CAG8618563.1"/>
    </source>
</evidence>
<dbReference type="EMBL" id="CAJVQA010005344">
    <property type="protein sequence ID" value="CAG8618563.1"/>
    <property type="molecule type" value="Genomic_DNA"/>
</dbReference>
<sequence>MPKYKVSVISLGEIIQNLYSRLYSKNWWISCSTNNNATYTVLYLIHLDMKTRTTINQHDFIITVVQDSFEFGYLYQYEALQSNICKSSLVAATSKFNDKEAIIKIYYTFQKMYDFHNTDLNTVWNKIGILTQYTGSLLFGLEHEQTKLAINKEQTLLSLLQDIGCTDITTFEKESTILHIISHYVHLGFDITEESDIELAIEEIHKTSVAYLEPKQNKGNKSNI</sequence>
<evidence type="ECO:0000313" key="2">
    <source>
        <dbReference type="Proteomes" id="UP000789759"/>
    </source>
</evidence>
<proteinExistence type="predicted"/>
<gene>
    <name evidence="1" type="ORF">CPELLU_LOCUS7802</name>
</gene>
<protein>
    <submittedName>
        <fullName evidence="1">6520_t:CDS:1</fullName>
    </submittedName>
</protein>
<organism evidence="1 2">
    <name type="scientific">Cetraspora pellucida</name>
    <dbReference type="NCBI Taxonomy" id="1433469"/>
    <lineage>
        <taxon>Eukaryota</taxon>
        <taxon>Fungi</taxon>
        <taxon>Fungi incertae sedis</taxon>
        <taxon>Mucoromycota</taxon>
        <taxon>Glomeromycotina</taxon>
        <taxon>Glomeromycetes</taxon>
        <taxon>Diversisporales</taxon>
        <taxon>Gigasporaceae</taxon>
        <taxon>Cetraspora</taxon>
    </lineage>
</organism>
<accession>A0A9N9CXU8</accession>
<dbReference type="AlphaFoldDB" id="A0A9N9CXU8"/>
<feature type="non-terminal residue" evidence="1">
    <location>
        <position position="224"/>
    </location>
</feature>
<reference evidence="1" key="1">
    <citation type="submission" date="2021-06" db="EMBL/GenBank/DDBJ databases">
        <authorList>
            <person name="Kallberg Y."/>
            <person name="Tangrot J."/>
            <person name="Rosling A."/>
        </authorList>
    </citation>
    <scope>NUCLEOTIDE SEQUENCE</scope>
    <source>
        <strain evidence="1">FL966</strain>
    </source>
</reference>
<dbReference type="Proteomes" id="UP000789759">
    <property type="component" value="Unassembled WGS sequence"/>
</dbReference>
<dbReference type="OrthoDB" id="2367707at2759"/>
<name>A0A9N9CXU8_9GLOM</name>